<dbReference type="HOGENOM" id="CLU_1863149_0_0_11"/>
<dbReference type="KEGG" id="ols:Olsu_1421"/>
<reference evidence="2 3" key="1">
    <citation type="journal article" date="2010" name="Stand. Genomic Sci.">
        <title>Complete genome sequence of Olsenella uli type strain (VPI D76D-27C).</title>
        <authorList>
            <person name="Goker M."/>
            <person name="Held B."/>
            <person name="Lucas S."/>
            <person name="Nolan M."/>
            <person name="Yasawong M."/>
            <person name="Glavina Del Rio T."/>
            <person name="Tice H."/>
            <person name="Cheng J.F."/>
            <person name="Bruce D."/>
            <person name="Detter J.C."/>
            <person name="Tapia R."/>
            <person name="Han C."/>
            <person name="Goodwin L."/>
            <person name="Pitluck S."/>
            <person name="Liolios K."/>
            <person name="Ivanova N."/>
            <person name="Mavromatis K."/>
            <person name="Mikhailova N."/>
            <person name="Pati A."/>
            <person name="Chen A."/>
            <person name="Palaniappan K."/>
            <person name="Land M."/>
            <person name="Hauser L."/>
            <person name="Chang Y.J."/>
            <person name="Jeffries C.D."/>
            <person name="Rohde M."/>
            <person name="Sikorski J."/>
            <person name="Pukall R."/>
            <person name="Woyke T."/>
            <person name="Bristow J."/>
            <person name="Eisen J.A."/>
            <person name="Markowitz V."/>
            <person name="Hugenholtz P."/>
            <person name="Kyrpides N.C."/>
            <person name="Klenk H.P."/>
            <person name="Lapidus A."/>
        </authorList>
    </citation>
    <scope>NUCLEOTIDE SEQUENCE [LARGE SCALE GENOMIC DNA]</scope>
    <source>
        <strain evidence="3">ATCC 49627 / DSM 7084 / CIP 109912 / JCM 12494 / NCIMB 702895 / VPI D76D-27C</strain>
    </source>
</reference>
<gene>
    <name evidence="2" type="ordered locus">Olsu_1421</name>
</gene>
<evidence type="ECO:0000256" key="1">
    <source>
        <dbReference type="SAM" id="MobiDB-lite"/>
    </source>
</evidence>
<feature type="region of interest" description="Disordered" evidence="1">
    <location>
        <begin position="70"/>
        <end position="119"/>
    </location>
</feature>
<dbReference type="Proteomes" id="UP000000333">
    <property type="component" value="Chromosome"/>
</dbReference>
<name>E1QWM1_OLSUV</name>
<accession>E1QWM1</accession>
<sequence>MSSRAVLPRLRSSLGSMAAVVGIVAFLVLALFGGVPDLGGAGRAVVTADSDPSAAVSALKRRDDSIYGDSNLHDLLDGVEPNDVGSTPPSDGNESPIDASGDPTGDVSADDGELHDAWNENVGYSYASEAYRHTERE</sequence>
<protein>
    <submittedName>
        <fullName evidence="2">Uncharacterized protein</fullName>
    </submittedName>
</protein>
<proteinExistence type="predicted"/>
<dbReference type="STRING" id="633147.Olsu_1421"/>
<feature type="compositionally biased region" description="Polar residues" evidence="1">
    <location>
        <begin position="84"/>
        <end position="93"/>
    </location>
</feature>
<dbReference type="EMBL" id="CP002106">
    <property type="protein sequence ID" value="ADK68524.1"/>
    <property type="molecule type" value="Genomic_DNA"/>
</dbReference>
<keyword evidence="3" id="KW-1185">Reference proteome</keyword>
<dbReference type="AlphaFoldDB" id="E1QWM1"/>
<evidence type="ECO:0000313" key="2">
    <source>
        <dbReference type="EMBL" id="ADK68524.1"/>
    </source>
</evidence>
<organism evidence="2 3">
    <name type="scientific">Olsenella uli (strain ATCC 49627 / DSM 7084 / CCUG 31166 / CIP 109912 / JCM 12494 / LMG 11480 / NCIMB 702895 / VPI D76D-27C)</name>
    <name type="common">Lactobacillus uli</name>
    <dbReference type="NCBI Taxonomy" id="633147"/>
    <lineage>
        <taxon>Bacteria</taxon>
        <taxon>Bacillati</taxon>
        <taxon>Actinomycetota</taxon>
        <taxon>Coriobacteriia</taxon>
        <taxon>Coriobacteriales</taxon>
        <taxon>Atopobiaceae</taxon>
        <taxon>Olsenella</taxon>
    </lineage>
</organism>
<evidence type="ECO:0000313" key="3">
    <source>
        <dbReference type="Proteomes" id="UP000000333"/>
    </source>
</evidence>